<evidence type="ECO:0000256" key="1">
    <source>
        <dbReference type="ARBA" id="ARBA00001182"/>
    </source>
</evidence>
<dbReference type="EMBL" id="JAKJXP020000129">
    <property type="protein sequence ID" value="KAK7743750.1"/>
    <property type="molecule type" value="Genomic_DNA"/>
</dbReference>
<dbReference type="GO" id="GO:0006457">
    <property type="term" value="P:protein folding"/>
    <property type="evidence" value="ECO:0007669"/>
    <property type="project" value="TreeGrafter"/>
</dbReference>
<dbReference type="CDD" id="cd02982">
    <property type="entry name" value="PDI_b'_family"/>
    <property type="match status" value="1"/>
</dbReference>
<comment type="subcellular location">
    <subcellularLocation>
        <location evidence="2">Endoplasmic reticulum lumen</location>
    </subcellularLocation>
</comment>
<dbReference type="GO" id="GO:0003756">
    <property type="term" value="F:protein disulfide isomerase activity"/>
    <property type="evidence" value="ECO:0007669"/>
    <property type="project" value="UniProtKB-EC"/>
</dbReference>
<keyword evidence="6" id="KW-0413">Isomerase</keyword>
<dbReference type="PANTHER" id="PTHR18929:SF132">
    <property type="entry name" value="PROTEIN DISULFIDE-ISOMERASE A3"/>
    <property type="match status" value="1"/>
</dbReference>
<accession>A0AAN9YIE8</accession>
<protein>
    <recommendedName>
        <fullName evidence="4">protein disulfide-isomerase</fullName>
        <ecNumber evidence="4">5.3.4.1</ecNumber>
    </recommendedName>
</protein>
<evidence type="ECO:0000313" key="9">
    <source>
        <dbReference type="EMBL" id="KAK7743750.1"/>
    </source>
</evidence>
<evidence type="ECO:0000256" key="5">
    <source>
        <dbReference type="ARBA" id="ARBA00022824"/>
    </source>
</evidence>
<evidence type="ECO:0000256" key="4">
    <source>
        <dbReference type="ARBA" id="ARBA00012723"/>
    </source>
</evidence>
<keyword evidence="5" id="KW-0256">Endoplasmic reticulum</keyword>
<dbReference type="EC" id="5.3.4.1" evidence="4"/>
<name>A0AAN9YIE8_9PEZI</name>
<evidence type="ECO:0000256" key="8">
    <source>
        <dbReference type="SAM" id="SignalP"/>
    </source>
</evidence>
<keyword evidence="8" id="KW-0732">Signal</keyword>
<feature type="signal peptide" evidence="8">
    <location>
        <begin position="1"/>
        <end position="20"/>
    </location>
</feature>
<proteinExistence type="inferred from homology"/>
<dbReference type="SUPFAM" id="SSF52833">
    <property type="entry name" value="Thioredoxin-like"/>
    <property type="match status" value="2"/>
</dbReference>
<reference evidence="9 10" key="1">
    <citation type="submission" date="2024-02" db="EMBL/GenBank/DDBJ databases">
        <title>De novo assembly and annotation of 12 fungi associated with fruit tree decline syndrome in Ontario, Canada.</title>
        <authorList>
            <person name="Sulman M."/>
            <person name="Ellouze W."/>
            <person name="Ilyukhin E."/>
        </authorList>
    </citation>
    <scope>NUCLEOTIDE SEQUENCE [LARGE SCALE GENOMIC DNA]</scope>
    <source>
        <strain evidence="9 10">M11/M66-122</strain>
    </source>
</reference>
<evidence type="ECO:0000256" key="7">
    <source>
        <dbReference type="ARBA" id="ARBA00023284"/>
    </source>
</evidence>
<comment type="catalytic activity">
    <reaction evidence="1">
        <text>Catalyzes the rearrangement of -S-S- bonds in proteins.</text>
        <dbReference type="EC" id="5.3.4.1"/>
    </reaction>
</comment>
<comment type="similarity">
    <text evidence="3">Belongs to the protein disulfide isomerase family.</text>
</comment>
<dbReference type="Proteomes" id="UP001320420">
    <property type="component" value="Unassembled WGS sequence"/>
</dbReference>
<dbReference type="GO" id="GO:0034976">
    <property type="term" value="P:response to endoplasmic reticulum stress"/>
    <property type="evidence" value="ECO:0007669"/>
    <property type="project" value="TreeGrafter"/>
</dbReference>
<feature type="chain" id="PRO_5042871862" description="protein disulfide-isomerase" evidence="8">
    <location>
        <begin position="21"/>
        <end position="344"/>
    </location>
</feature>
<evidence type="ECO:0000256" key="6">
    <source>
        <dbReference type="ARBA" id="ARBA00023235"/>
    </source>
</evidence>
<dbReference type="Gene3D" id="3.40.30.10">
    <property type="entry name" value="Glutaredoxin"/>
    <property type="match status" value="2"/>
</dbReference>
<evidence type="ECO:0000313" key="10">
    <source>
        <dbReference type="Proteomes" id="UP001320420"/>
    </source>
</evidence>
<dbReference type="AlphaFoldDB" id="A0AAN9YIE8"/>
<keyword evidence="7" id="KW-0676">Redox-active center</keyword>
<sequence>MVHLHLPLGWLLALTALASGWEHVTGGELASSLEKHDVLVAALIFASDKTTQSLEAEWALARSEAGVEFISIDCEADLISAWIRRAQRPVVSEVTADSLGAFKESDETVFIAYLDTDDESSRSAFLNIAAKYRDEFTFGLVTDAAAIAAEKLSAPAVKCIKPLDGDTHDLQGLTDVDSLEKFVKEASRPIIGELLPHTHQRFLDRGWPMVYVFAATEQERSDLRKTLMKTARGYYDTLTMVTVDPLEFPDLPAKLGLEPDVFPSGAVHQIFKDRIYPYPKNRGLTPSELQGWGLDVWQGRVKPWTPPGVTTSYDDLGGRLKATRSVSMKKIPGVNIGIGGRDEL</sequence>
<evidence type="ECO:0000256" key="2">
    <source>
        <dbReference type="ARBA" id="ARBA00004319"/>
    </source>
</evidence>
<keyword evidence="10" id="KW-1185">Reference proteome</keyword>
<organism evidence="9 10">
    <name type="scientific">Diatrype stigma</name>
    <dbReference type="NCBI Taxonomy" id="117547"/>
    <lineage>
        <taxon>Eukaryota</taxon>
        <taxon>Fungi</taxon>
        <taxon>Dikarya</taxon>
        <taxon>Ascomycota</taxon>
        <taxon>Pezizomycotina</taxon>
        <taxon>Sordariomycetes</taxon>
        <taxon>Xylariomycetidae</taxon>
        <taxon>Xylariales</taxon>
        <taxon>Diatrypaceae</taxon>
        <taxon>Diatrype</taxon>
    </lineage>
</organism>
<dbReference type="Pfam" id="PF13848">
    <property type="entry name" value="Thioredoxin_6"/>
    <property type="match status" value="1"/>
</dbReference>
<comment type="caution">
    <text evidence="9">The sequence shown here is derived from an EMBL/GenBank/DDBJ whole genome shotgun (WGS) entry which is preliminary data.</text>
</comment>
<dbReference type="PANTHER" id="PTHR18929">
    <property type="entry name" value="PROTEIN DISULFIDE ISOMERASE"/>
    <property type="match status" value="1"/>
</dbReference>
<gene>
    <name evidence="9" type="ORF">SLS62_010442</name>
</gene>
<dbReference type="InterPro" id="IPR036249">
    <property type="entry name" value="Thioredoxin-like_sf"/>
</dbReference>
<dbReference type="GO" id="GO:0005788">
    <property type="term" value="C:endoplasmic reticulum lumen"/>
    <property type="evidence" value="ECO:0007669"/>
    <property type="project" value="UniProtKB-SubCell"/>
</dbReference>
<evidence type="ECO:0000256" key="3">
    <source>
        <dbReference type="ARBA" id="ARBA00006347"/>
    </source>
</evidence>
<dbReference type="CDD" id="cd02981">
    <property type="entry name" value="PDI_b_family"/>
    <property type="match status" value="1"/>
</dbReference>